<dbReference type="Pfam" id="PF02464">
    <property type="entry name" value="CinA"/>
    <property type="match status" value="1"/>
</dbReference>
<dbReference type="InterPro" id="IPR036653">
    <property type="entry name" value="CinA-like_C"/>
</dbReference>
<dbReference type="InterPro" id="IPR050101">
    <property type="entry name" value="CinA"/>
</dbReference>
<dbReference type="SUPFAM" id="SSF53218">
    <property type="entry name" value="Molybdenum cofactor biosynthesis proteins"/>
    <property type="match status" value="1"/>
</dbReference>
<dbReference type="EMBL" id="JAKKOR010000014">
    <property type="protein sequence ID" value="MCF8590521.1"/>
    <property type="molecule type" value="Genomic_DNA"/>
</dbReference>
<dbReference type="InterPro" id="IPR008136">
    <property type="entry name" value="CinA_C"/>
</dbReference>
<dbReference type="Proteomes" id="UP001200110">
    <property type="component" value="Unassembled WGS sequence"/>
</dbReference>
<dbReference type="InterPro" id="IPR008135">
    <property type="entry name" value="Competence-induced_CinA"/>
</dbReference>
<protein>
    <recommendedName>
        <fullName evidence="1">CinA-like protein</fullName>
    </recommendedName>
</protein>
<dbReference type="InterPro" id="IPR036425">
    <property type="entry name" value="MoaB/Mog-like_dom_sf"/>
</dbReference>
<dbReference type="NCBIfam" id="TIGR00199">
    <property type="entry name" value="PncC_domain"/>
    <property type="match status" value="1"/>
</dbReference>
<dbReference type="InterPro" id="IPR001453">
    <property type="entry name" value="MoaB/Mog_dom"/>
</dbReference>
<accession>A0ABS9IY75</accession>
<dbReference type="RefSeq" id="WP_236999715.1">
    <property type="nucleotide sequence ID" value="NZ_JAKKOR010000014.1"/>
</dbReference>
<dbReference type="SMART" id="SM00852">
    <property type="entry name" value="MoCF_biosynth"/>
    <property type="match status" value="1"/>
</dbReference>
<reference evidence="3 4" key="1">
    <citation type="submission" date="2022-01" db="EMBL/GenBank/DDBJ databases">
        <authorList>
            <person name="Huang Y."/>
        </authorList>
    </citation>
    <scope>NUCLEOTIDE SEQUENCE [LARGE SCALE GENOMIC DNA]</scope>
    <source>
        <strain evidence="3 4">HY366</strain>
    </source>
</reference>
<feature type="domain" description="MoaB/Mog" evidence="2">
    <location>
        <begin position="6"/>
        <end position="184"/>
    </location>
</feature>
<sequence length="425" mass="44213">MSTRAGIVVTGTEVLSGWIADRNGPWVSQRLLELGVDVAHLTVCGDRPDDLRAQLDFLSTQGVDLIVTTGGLGPTADDLTVATVAEFTSRPLARDPEMAHTIESVIRSWRRYSTVDELPSSTIAAIEKQALIPQGAEAIPPTGTAPGVAVPAGEARPAVLVLPGPPRELQSMWPTALTTDTVTTALRDRVPATLETLRAYGLSEPDLAASLVDAETTVAGFHALEVTTCMRGGELEISTQFAANDASAYDALASFLLERHSDRIYSTDGRAVDDLLIERLADRTIVTAESCTGGLVAARLTDRPGSSAYMLGGVVSYSNDVKTGAIGVPADMIAEHGAVSEEVAVAMADGVAARLHADVAVSTTGIAGPGGAVPGKPVGTVCIGVAVAGRDTFAVTRQFPGDRQQVRELTVAAALHLVVDTLGFD</sequence>
<dbReference type="NCBIfam" id="NF001813">
    <property type="entry name" value="PRK00549.1"/>
    <property type="match status" value="1"/>
</dbReference>
<dbReference type="HAMAP" id="MF_00226_B">
    <property type="entry name" value="CinA_B"/>
    <property type="match status" value="1"/>
</dbReference>
<evidence type="ECO:0000259" key="2">
    <source>
        <dbReference type="SMART" id="SM00852"/>
    </source>
</evidence>
<dbReference type="PIRSF" id="PIRSF006728">
    <property type="entry name" value="CinA"/>
    <property type="match status" value="1"/>
</dbReference>
<dbReference type="Pfam" id="PF00994">
    <property type="entry name" value="MoCF_biosynth"/>
    <property type="match status" value="1"/>
</dbReference>
<dbReference type="Gene3D" id="3.90.950.20">
    <property type="entry name" value="CinA-like"/>
    <property type="match status" value="1"/>
</dbReference>
<comment type="similarity">
    <text evidence="1">Belongs to the CinA family.</text>
</comment>
<comment type="caution">
    <text evidence="3">The sequence shown here is derived from an EMBL/GenBank/DDBJ whole genome shotgun (WGS) entry which is preliminary data.</text>
</comment>
<organism evidence="3 4">
    <name type="scientific">Gordonia liuliyuniae</name>
    <dbReference type="NCBI Taxonomy" id="2911517"/>
    <lineage>
        <taxon>Bacteria</taxon>
        <taxon>Bacillati</taxon>
        <taxon>Actinomycetota</taxon>
        <taxon>Actinomycetes</taxon>
        <taxon>Mycobacteriales</taxon>
        <taxon>Gordoniaceae</taxon>
        <taxon>Gordonia</taxon>
    </lineage>
</organism>
<evidence type="ECO:0000256" key="1">
    <source>
        <dbReference type="HAMAP-Rule" id="MF_00226"/>
    </source>
</evidence>
<dbReference type="PANTHER" id="PTHR13939">
    <property type="entry name" value="NICOTINAMIDE-NUCLEOTIDE AMIDOHYDROLASE PNCC"/>
    <property type="match status" value="1"/>
</dbReference>
<dbReference type="SUPFAM" id="SSF142433">
    <property type="entry name" value="CinA-like"/>
    <property type="match status" value="1"/>
</dbReference>
<gene>
    <name evidence="3" type="ORF">L5G33_18860</name>
</gene>
<keyword evidence="4" id="KW-1185">Reference proteome</keyword>
<proteinExistence type="inferred from homology"/>
<dbReference type="Gene3D" id="3.40.980.10">
    <property type="entry name" value="MoaB/Mog-like domain"/>
    <property type="match status" value="1"/>
</dbReference>
<dbReference type="PANTHER" id="PTHR13939:SF0">
    <property type="entry name" value="NMN AMIDOHYDROLASE-LIKE PROTEIN YFAY"/>
    <property type="match status" value="1"/>
</dbReference>
<name>A0ABS9IY75_9ACTN</name>
<evidence type="ECO:0000313" key="3">
    <source>
        <dbReference type="EMBL" id="MCF8590521.1"/>
    </source>
</evidence>
<dbReference type="CDD" id="cd00885">
    <property type="entry name" value="cinA"/>
    <property type="match status" value="1"/>
</dbReference>
<evidence type="ECO:0000313" key="4">
    <source>
        <dbReference type="Proteomes" id="UP001200110"/>
    </source>
</evidence>